<feature type="domain" description="Reverse transcriptase" evidence="1">
    <location>
        <begin position="1"/>
        <end position="147"/>
    </location>
</feature>
<dbReference type="GO" id="GO:0071897">
    <property type="term" value="P:DNA biosynthetic process"/>
    <property type="evidence" value="ECO:0007669"/>
    <property type="project" value="UniProtKB-ARBA"/>
</dbReference>
<evidence type="ECO:0000313" key="2">
    <source>
        <dbReference type="RefSeq" id="XP_028151630.1"/>
    </source>
</evidence>
<reference evidence="2" key="1">
    <citation type="submission" date="2025-08" db="UniProtKB">
        <authorList>
            <consortium name="RefSeq"/>
        </authorList>
    </citation>
    <scope>IDENTIFICATION</scope>
    <source>
        <tissue evidence="2">Whole insect</tissue>
    </source>
</reference>
<dbReference type="AlphaFoldDB" id="A0A6P7H6Q3"/>
<gene>
    <name evidence="2" type="primary">LOC114345005</name>
</gene>
<organism evidence="2">
    <name type="scientific">Diabrotica virgifera virgifera</name>
    <name type="common">western corn rootworm</name>
    <dbReference type="NCBI Taxonomy" id="50390"/>
    <lineage>
        <taxon>Eukaryota</taxon>
        <taxon>Metazoa</taxon>
        <taxon>Ecdysozoa</taxon>
        <taxon>Arthropoda</taxon>
        <taxon>Hexapoda</taxon>
        <taxon>Insecta</taxon>
        <taxon>Pterygota</taxon>
        <taxon>Neoptera</taxon>
        <taxon>Endopterygota</taxon>
        <taxon>Coleoptera</taxon>
        <taxon>Polyphaga</taxon>
        <taxon>Cucujiformia</taxon>
        <taxon>Chrysomeloidea</taxon>
        <taxon>Chrysomelidae</taxon>
        <taxon>Galerucinae</taxon>
        <taxon>Diabroticina</taxon>
        <taxon>Diabroticites</taxon>
        <taxon>Diabrotica</taxon>
    </lineage>
</organism>
<dbReference type="InterPro" id="IPR000477">
    <property type="entry name" value="RT_dom"/>
</dbReference>
<dbReference type="InterPro" id="IPR043502">
    <property type="entry name" value="DNA/RNA_pol_sf"/>
</dbReference>
<accession>A0A6P7H6Q3</accession>
<dbReference type="SUPFAM" id="SSF56672">
    <property type="entry name" value="DNA/RNA polymerases"/>
    <property type="match status" value="1"/>
</dbReference>
<dbReference type="RefSeq" id="XP_028151630.1">
    <property type="nucleotide sequence ID" value="XM_028295829.1"/>
</dbReference>
<name>A0A6P7H6Q3_DIAVI</name>
<dbReference type="Pfam" id="PF00078">
    <property type="entry name" value="RVT_1"/>
    <property type="match status" value="1"/>
</dbReference>
<dbReference type="PANTHER" id="PTHR35450:SF2">
    <property type="entry name" value="REVERSE TRANSCRIPTASE DOMAIN-CONTAINING PROTEIN"/>
    <property type="match status" value="1"/>
</dbReference>
<proteinExistence type="predicted"/>
<dbReference type="InParanoid" id="A0A6P7H6Q3"/>
<sequence length="147" mass="16862">MLRIYKVDDNIVTFLRHIMTTWKTKIHLQIPGENNIETENIAINRGLFQGDSLSPLWFCLAMNPLSQLLNSTDSGFSIKNNNTVVAKLSHLLYMDDLKLMASTRDNLEQIVKTVETFSNDINMHFGLDKCRVLNIVRGYQSLLLSFL</sequence>
<dbReference type="PROSITE" id="PS50878">
    <property type="entry name" value="RT_POL"/>
    <property type="match status" value="1"/>
</dbReference>
<dbReference type="PANTHER" id="PTHR35450">
    <property type="entry name" value="REVERSE TRANSCRIPTASE DOMAIN-CONTAINING PROTEIN"/>
    <property type="match status" value="1"/>
</dbReference>
<protein>
    <submittedName>
        <fullName evidence="2">Uncharacterized protein LOC114345005</fullName>
    </submittedName>
</protein>
<evidence type="ECO:0000259" key="1">
    <source>
        <dbReference type="PROSITE" id="PS50878"/>
    </source>
</evidence>